<sequence length="165" mass="18343">MAPVVDQLLARVASTSTQLPPLQVRKTFDNDLTPEIDSFAKQNSPDRPCVRAALHILNDDIDRAHKICQDNEGDPSTDLCHAILHRREGDFWNSKLWYRLIKHPLIDQVHGGTTGAQSFVDNVELIVAPGKRSGPNTPCAAGNLDTLKRKQADELEQLVQYVLKG</sequence>
<proteinExistence type="predicted"/>
<name>A0A316VJT5_9BASI</name>
<dbReference type="InParanoid" id="A0A316VJT5"/>
<evidence type="ECO:0000313" key="1">
    <source>
        <dbReference type="EMBL" id="PWN37770.1"/>
    </source>
</evidence>
<dbReference type="EMBL" id="KZ819602">
    <property type="protein sequence ID" value="PWN37770.1"/>
    <property type="molecule type" value="Genomic_DNA"/>
</dbReference>
<accession>A0A316VJT5</accession>
<dbReference type="OrthoDB" id="2306919at2759"/>
<gene>
    <name evidence="1" type="ORF">FA14DRAFT_18924</name>
</gene>
<evidence type="ECO:0000313" key="2">
    <source>
        <dbReference type="Proteomes" id="UP000245771"/>
    </source>
</evidence>
<keyword evidence="2" id="KW-1185">Reference proteome</keyword>
<organism evidence="1 2">
    <name type="scientific">Meira miltonrushii</name>
    <dbReference type="NCBI Taxonomy" id="1280837"/>
    <lineage>
        <taxon>Eukaryota</taxon>
        <taxon>Fungi</taxon>
        <taxon>Dikarya</taxon>
        <taxon>Basidiomycota</taxon>
        <taxon>Ustilaginomycotina</taxon>
        <taxon>Exobasidiomycetes</taxon>
        <taxon>Exobasidiales</taxon>
        <taxon>Brachybasidiaceae</taxon>
        <taxon>Meira</taxon>
    </lineage>
</organism>
<dbReference type="Proteomes" id="UP000245771">
    <property type="component" value="Unassembled WGS sequence"/>
</dbReference>
<protein>
    <submittedName>
        <fullName evidence="1">Uncharacterized protein</fullName>
    </submittedName>
</protein>
<dbReference type="AlphaFoldDB" id="A0A316VJT5"/>
<dbReference type="RefSeq" id="XP_025358072.1">
    <property type="nucleotide sequence ID" value="XM_025501709.1"/>
</dbReference>
<reference evidence="1 2" key="1">
    <citation type="journal article" date="2018" name="Mol. Biol. Evol.">
        <title>Broad Genomic Sampling Reveals a Smut Pathogenic Ancestry of the Fungal Clade Ustilaginomycotina.</title>
        <authorList>
            <person name="Kijpornyongpan T."/>
            <person name="Mondo S.J."/>
            <person name="Barry K."/>
            <person name="Sandor L."/>
            <person name="Lee J."/>
            <person name="Lipzen A."/>
            <person name="Pangilinan J."/>
            <person name="LaButti K."/>
            <person name="Hainaut M."/>
            <person name="Henrissat B."/>
            <person name="Grigoriev I.V."/>
            <person name="Spatafora J.W."/>
            <person name="Aime M.C."/>
        </authorList>
    </citation>
    <scope>NUCLEOTIDE SEQUENCE [LARGE SCALE GENOMIC DNA]</scope>
    <source>
        <strain evidence="1 2">MCA 3882</strain>
    </source>
</reference>
<dbReference type="GeneID" id="37023490"/>